<dbReference type="OrthoDB" id="7025092at2"/>
<organism evidence="1 2">
    <name type="scientific">Pseudomonas alkylphenolica</name>
    <dbReference type="NCBI Taxonomy" id="237609"/>
    <lineage>
        <taxon>Bacteria</taxon>
        <taxon>Pseudomonadati</taxon>
        <taxon>Pseudomonadota</taxon>
        <taxon>Gammaproteobacteria</taxon>
        <taxon>Pseudomonadales</taxon>
        <taxon>Pseudomonadaceae</taxon>
        <taxon>Pseudomonas</taxon>
    </lineage>
</organism>
<evidence type="ECO:0000313" key="2">
    <source>
        <dbReference type="Proteomes" id="UP000028931"/>
    </source>
</evidence>
<dbReference type="EMBL" id="CP009048">
    <property type="protein sequence ID" value="AIL59530.1"/>
    <property type="molecule type" value="Genomic_DNA"/>
</dbReference>
<sequence length="66" mass="7113">MNAVSEPASPSSAVNHEALQQVAQWLKDNGAIRGSKSDQRRSLLARYPTGLITDAELEALLGVWHG</sequence>
<reference evidence="1 2" key="1">
    <citation type="submission" date="2014-07" db="EMBL/GenBank/DDBJ databases">
        <authorList>
            <person name="Lee K."/>
            <person name="Lim J.Y."/>
            <person name="Hwang I."/>
        </authorList>
    </citation>
    <scope>NUCLEOTIDE SEQUENCE [LARGE SCALE GENOMIC DNA]</scope>
    <source>
        <strain evidence="1 2">KL28</strain>
    </source>
</reference>
<protein>
    <submittedName>
        <fullName evidence="1">Uncharacterized protein</fullName>
    </submittedName>
</protein>
<evidence type="ECO:0000313" key="1">
    <source>
        <dbReference type="EMBL" id="AIL59530.1"/>
    </source>
</evidence>
<name>A0A077F5E1_9PSED</name>
<dbReference type="KEGG" id="palk:PSAKL28_02930"/>
<dbReference type="RefSeq" id="WP_038605691.1">
    <property type="nucleotide sequence ID" value="NZ_CP009048.1"/>
</dbReference>
<gene>
    <name evidence="1" type="ORF">PSAKL28_02930</name>
</gene>
<dbReference type="AlphaFoldDB" id="A0A077F5E1"/>
<accession>A0A077F5E1</accession>
<dbReference type="HOGENOM" id="CLU_203272_0_0_6"/>
<proteinExistence type="predicted"/>
<dbReference type="Proteomes" id="UP000028931">
    <property type="component" value="Chromosome"/>
</dbReference>